<reference evidence="2" key="3">
    <citation type="submission" date="2020-10" db="EMBL/GenBank/DDBJ databases">
        <authorList>
            <person name="Sedaghatjoo S."/>
        </authorList>
    </citation>
    <scope>NUCLEOTIDE SEQUENCE</scope>
    <source>
        <strain evidence="2">AZH3</strain>
    </source>
</reference>
<feature type="compositionally biased region" description="Polar residues" evidence="1">
    <location>
        <begin position="523"/>
        <end position="533"/>
    </location>
</feature>
<evidence type="ECO:0000313" key="4">
    <source>
        <dbReference type="Proteomes" id="UP000077671"/>
    </source>
</evidence>
<reference evidence="3" key="2">
    <citation type="journal article" date="2019" name="IMA Fungus">
        <title>Genome sequencing and comparison of five Tilletia species to identify candidate genes for the detection of regulated species infecting wheat.</title>
        <authorList>
            <person name="Nguyen H.D.T."/>
            <person name="Sultana T."/>
            <person name="Kesanakurti P."/>
            <person name="Hambleton S."/>
        </authorList>
    </citation>
    <scope>NUCLEOTIDE SEQUENCE</scope>
    <source>
        <strain evidence="3">DAOMC 238032</strain>
    </source>
</reference>
<sequence>MPRRIQDPSSFDRLPGEVVLSIVHHLLDARPRGRQSLKSFVASTIPLQRLSRKFKLALDVVIGLHFHTFALPLHHGVHTDHAPWHISPNHAHHKHRDYWTFFQGASAVRIPLFGDIVKTLTVPRIPTLRCLSLDVRAMEPMGRASLRTWKLLHAPRLVQTTLILARIAAGAFGIEELNLRLSPQQDLLNIVHELVARNRRLRIVRIEVDSAVVNNRNIRPTIRLDEMFNSYQTRTPLQRLVIRAPGCDIKIWSTSRQLQQRFFTYLGQLKEVVLACYAFNALLPTLHWIYHLFRHTPNLESADFAVYMPDCHKSSLWASVDLPMLQMHVLTKLSLQIPEVDTHFLRKVNGLGLYKLRISSSMPVSNWPLCVDDHFPNLFIVNVLCPGPSARRLQALGVPHKWYYHNLGGIHNFQHDHQYQFLAYIKPYSRRRFSFIPPALGTAKPYRIPEACELGLDEEFSDATDSSGSDLSESEDELLDQQEEDAPSVHEDTDQVALLHDEIDHPPTAMYSNLDSDLEDSSPEASGPTSTTDSEPDSGFDHTSATGIGLPVDVGPERATPPPHTPSSAYVANPDASSSSSVASSSTPRTPGSPRAPKRARLS</sequence>
<gene>
    <name evidence="3" type="ORF">A4X03_0g4366</name>
    <name evidence="2" type="ORF">JKIAZH3_G9125</name>
</gene>
<accession>A0A8T8TD43</accession>
<dbReference type="Proteomes" id="UP000836402">
    <property type="component" value="Unassembled WGS sequence"/>
</dbReference>
<feature type="region of interest" description="Disordered" evidence="1">
    <location>
        <begin position="460"/>
        <end position="603"/>
    </location>
</feature>
<feature type="compositionally biased region" description="Acidic residues" evidence="1">
    <location>
        <begin position="472"/>
        <end position="486"/>
    </location>
</feature>
<feature type="compositionally biased region" description="Basic and acidic residues" evidence="1">
    <location>
        <begin position="487"/>
        <end position="505"/>
    </location>
</feature>
<evidence type="ECO:0000256" key="1">
    <source>
        <dbReference type="SAM" id="MobiDB-lite"/>
    </source>
</evidence>
<name>A0A8T8TD43_9BASI</name>
<feature type="compositionally biased region" description="Low complexity" evidence="1">
    <location>
        <begin position="576"/>
        <end position="595"/>
    </location>
</feature>
<keyword evidence="5" id="KW-1185">Reference proteome</keyword>
<evidence type="ECO:0000313" key="3">
    <source>
        <dbReference type="EMBL" id="KAE8258479.1"/>
    </source>
</evidence>
<reference evidence="3" key="1">
    <citation type="submission" date="2016-04" db="EMBL/GenBank/DDBJ databases">
        <authorList>
            <person name="Nguyen H.D."/>
            <person name="Kesanakurti P."/>
            <person name="Cullis J."/>
            <person name="Levesque C.A."/>
            <person name="Hambleton S."/>
        </authorList>
    </citation>
    <scope>NUCLEOTIDE SEQUENCE</scope>
    <source>
        <strain evidence="3">DAOMC 238032</strain>
    </source>
</reference>
<proteinExistence type="predicted"/>
<dbReference type="EMBL" id="LWDD02000585">
    <property type="protein sequence ID" value="KAE8258479.1"/>
    <property type="molecule type" value="Genomic_DNA"/>
</dbReference>
<organism evidence="3 4">
    <name type="scientific">Tilletia caries</name>
    <name type="common">wheat bunt fungus</name>
    <dbReference type="NCBI Taxonomy" id="13290"/>
    <lineage>
        <taxon>Eukaryota</taxon>
        <taxon>Fungi</taxon>
        <taxon>Dikarya</taxon>
        <taxon>Basidiomycota</taxon>
        <taxon>Ustilaginomycotina</taxon>
        <taxon>Exobasidiomycetes</taxon>
        <taxon>Tilletiales</taxon>
        <taxon>Tilletiaceae</taxon>
        <taxon>Tilletia</taxon>
    </lineage>
</organism>
<evidence type="ECO:0000313" key="2">
    <source>
        <dbReference type="EMBL" id="CAD6946594.1"/>
    </source>
</evidence>
<protein>
    <submittedName>
        <fullName evidence="3">Uncharacterized protein</fullName>
    </submittedName>
</protein>
<comment type="caution">
    <text evidence="3">The sequence shown here is derived from an EMBL/GenBank/DDBJ whole genome shotgun (WGS) entry which is preliminary data.</text>
</comment>
<dbReference type="AlphaFoldDB" id="A0A8T8TD43"/>
<dbReference type="EMBL" id="CAJHJG010004986">
    <property type="protein sequence ID" value="CAD6946594.1"/>
    <property type="molecule type" value="Genomic_DNA"/>
</dbReference>
<evidence type="ECO:0000313" key="5">
    <source>
        <dbReference type="Proteomes" id="UP000836402"/>
    </source>
</evidence>
<dbReference type="Proteomes" id="UP000077671">
    <property type="component" value="Unassembled WGS sequence"/>
</dbReference>